<protein>
    <recommendedName>
        <fullName evidence="8">Probable molybdenum cofactor guanylyltransferase</fullName>
        <shortName evidence="8">MoCo guanylyltransferase</shortName>
        <ecNumber evidence="8">2.7.7.77</ecNumber>
    </recommendedName>
    <alternativeName>
        <fullName evidence="8">GTP:molybdopterin guanylyltransferase</fullName>
    </alternativeName>
    <alternativeName>
        <fullName evidence="8">Mo-MPT guanylyltransferase</fullName>
    </alternativeName>
    <alternativeName>
        <fullName evidence="8">Molybdopterin guanylyltransferase</fullName>
    </alternativeName>
    <alternativeName>
        <fullName evidence="8">Molybdopterin-guanine dinucleotide synthase</fullName>
        <shortName evidence="8">MGD synthase</shortName>
    </alternativeName>
</protein>
<evidence type="ECO:0000259" key="9">
    <source>
        <dbReference type="Pfam" id="PF12804"/>
    </source>
</evidence>
<evidence type="ECO:0000256" key="6">
    <source>
        <dbReference type="ARBA" id="ARBA00023134"/>
    </source>
</evidence>
<comment type="subcellular location">
    <subcellularLocation>
        <location evidence="8">Cytoplasm</location>
    </subcellularLocation>
</comment>
<keyword evidence="1 8" id="KW-0963">Cytoplasm</keyword>
<keyword evidence="7 8" id="KW-0501">Molybdenum cofactor biosynthesis</keyword>
<evidence type="ECO:0000313" key="11">
    <source>
        <dbReference type="Proteomes" id="UP000190961"/>
    </source>
</evidence>
<comment type="catalytic activity">
    <reaction evidence="8">
        <text>Mo-molybdopterin + GTP + H(+) = Mo-molybdopterin guanine dinucleotide + diphosphate</text>
        <dbReference type="Rhea" id="RHEA:34243"/>
        <dbReference type="ChEBI" id="CHEBI:15378"/>
        <dbReference type="ChEBI" id="CHEBI:33019"/>
        <dbReference type="ChEBI" id="CHEBI:37565"/>
        <dbReference type="ChEBI" id="CHEBI:71302"/>
        <dbReference type="ChEBI" id="CHEBI:71310"/>
        <dbReference type="EC" id="2.7.7.77"/>
    </reaction>
</comment>
<keyword evidence="4 8" id="KW-0547">Nucleotide-binding</keyword>
<keyword evidence="3 8" id="KW-0479">Metal-binding</keyword>
<comment type="function">
    <text evidence="8">Transfers a GMP moiety from GTP to Mo-molybdopterin (Mo-MPT) cofactor (Moco or molybdenum cofactor) to form Mo-molybdopterin guanine dinucleotide (Mo-MGD) cofactor.</text>
</comment>
<dbReference type="Gene3D" id="3.90.550.10">
    <property type="entry name" value="Spore Coat Polysaccharide Biosynthesis Protein SpsA, Chain A"/>
    <property type="match status" value="1"/>
</dbReference>
<dbReference type="RefSeq" id="WP_079685054.1">
    <property type="nucleotide sequence ID" value="NZ_FUZU01000001.1"/>
</dbReference>
<reference evidence="10 11" key="1">
    <citation type="submission" date="2017-02" db="EMBL/GenBank/DDBJ databases">
        <authorList>
            <person name="Peterson S.W."/>
        </authorList>
    </citation>
    <scope>NUCLEOTIDE SEQUENCE [LARGE SCALE GENOMIC DNA]</scope>
    <source>
        <strain evidence="10 11">DSM 25262</strain>
    </source>
</reference>
<dbReference type="STRING" id="688867.SAMN05660236_0431"/>
<dbReference type="InterPro" id="IPR029044">
    <property type="entry name" value="Nucleotide-diphossugar_trans"/>
</dbReference>
<dbReference type="GO" id="GO:0006777">
    <property type="term" value="P:Mo-molybdopterin cofactor biosynthetic process"/>
    <property type="evidence" value="ECO:0007669"/>
    <property type="project" value="UniProtKB-KW"/>
</dbReference>
<keyword evidence="11" id="KW-1185">Reference proteome</keyword>
<dbReference type="GO" id="GO:0061603">
    <property type="term" value="F:molybdenum cofactor guanylyltransferase activity"/>
    <property type="evidence" value="ECO:0007669"/>
    <property type="project" value="UniProtKB-EC"/>
</dbReference>
<accession>A0A1T5IV98</accession>
<keyword evidence="5 8" id="KW-0460">Magnesium</keyword>
<dbReference type="AlphaFoldDB" id="A0A1T5IV98"/>
<dbReference type="GO" id="GO:0005525">
    <property type="term" value="F:GTP binding"/>
    <property type="evidence" value="ECO:0007669"/>
    <property type="project" value="UniProtKB-UniRule"/>
</dbReference>
<dbReference type="InterPro" id="IPR025877">
    <property type="entry name" value="MobA-like_NTP_Trfase"/>
</dbReference>
<organism evidence="10 11">
    <name type="scientific">Ohtaekwangia koreensis</name>
    <dbReference type="NCBI Taxonomy" id="688867"/>
    <lineage>
        <taxon>Bacteria</taxon>
        <taxon>Pseudomonadati</taxon>
        <taxon>Bacteroidota</taxon>
        <taxon>Cytophagia</taxon>
        <taxon>Cytophagales</taxon>
        <taxon>Fulvivirgaceae</taxon>
        <taxon>Ohtaekwangia</taxon>
    </lineage>
</organism>
<dbReference type="SUPFAM" id="SSF53448">
    <property type="entry name" value="Nucleotide-diphospho-sugar transferases"/>
    <property type="match status" value="1"/>
</dbReference>
<evidence type="ECO:0000256" key="8">
    <source>
        <dbReference type="HAMAP-Rule" id="MF_00316"/>
    </source>
</evidence>
<dbReference type="Pfam" id="PF12804">
    <property type="entry name" value="NTP_transf_3"/>
    <property type="match status" value="1"/>
</dbReference>
<evidence type="ECO:0000256" key="4">
    <source>
        <dbReference type="ARBA" id="ARBA00022741"/>
    </source>
</evidence>
<feature type="domain" description="MobA-like NTP transferase" evidence="9">
    <location>
        <begin position="6"/>
        <end position="159"/>
    </location>
</feature>
<comment type="similarity">
    <text evidence="8">Belongs to the MobA family.</text>
</comment>
<feature type="binding site" evidence="8">
    <location>
        <position position="94"/>
    </location>
    <ligand>
        <name>Mg(2+)</name>
        <dbReference type="ChEBI" id="CHEBI:18420"/>
    </ligand>
</feature>
<evidence type="ECO:0000256" key="5">
    <source>
        <dbReference type="ARBA" id="ARBA00022842"/>
    </source>
</evidence>
<sequence length="192" mass="21691">MSSIYGLVLAGGKSSRMGQDKGLIDFNGKPQREYIAGLLKKFCDEVYISCKKNSAIPVDLNPLEDRFELEGPMNGILSAFAMNDSVAWITVPVDMPYVDEATIEYLIAHRDITKDAVCFYDSDGENPEPLLAVWESKASPHLLEYYKNGGISCRNFLKQNDILLLKSPDERIHKNINTPEDLRAFQNRNDRK</sequence>
<evidence type="ECO:0000313" key="10">
    <source>
        <dbReference type="EMBL" id="SKC42853.1"/>
    </source>
</evidence>
<evidence type="ECO:0000256" key="2">
    <source>
        <dbReference type="ARBA" id="ARBA00022679"/>
    </source>
</evidence>
<dbReference type="OrthoDB" id="9788394at2"/>
<evidence type="ECO:0000256" key="3">
    <source>
        <dbReference type="ARBA" id="ARBA00022723"/>
    </source>
</evidence>
<dbReference type="CDD" id="cd02503">
    <property type="entry name" value="MobA"/>
    <property type="match status" value="1"/>
</dbReference>
<evidence type="ECO:0000256" key="1">
    <source>
        <dbReference type="ARBA" id="ARBA00022490"/>
    </source>
</evidence>
<dbReference type="PANTHER" id="PTHR19136:SF81">
    <property type="entry name" value="MOLYBDENUM COFACTOR GUANYLYLTRANSFERASE"/>
    <property type="match status" value="1"/>
</dbReference>
<dbReference type="EC" id="2.7.7.77" evidence="8"/>
<comment type="caution">
    <text evidence="8">Lacks conserved residue(s) required for the propagation of feature annotation.</text>
</comment>
<evidence type="ECO:0000256" key="7">
    <source>
        <dbReference type="ARBA" id="ARBA00023150"/>
    </source>
</evidence>
<comment type="domain">
    <text evidence="8">The N-terminal domain determines nucleotide recognition and specific binding, while the C-terminal domain determines the specific binding to the target protein.</text>
</comment>
<dbReference type="HAMAP" id="MF_00316">
    <property type="entry name" value="MobA"/>
    <property type="match status" value="1"/>
</dbReference>
<feature type="binding site" evidence="8">
    <location>
        <position position="65"/>
    </location>
    <ligand>
        <name>GTP</name>
        <dbReference type="ChEBI" id="CHEBI:37565"/>
    </ligand>
</feature>
<dbReference type="PANTHER" id="PTHR19136">
    <property type="entry name" value="MOLYBDENUM COFACTOR GUANYLYLTRANSFERASE"/>
    <property type="match status" value="1"/>
</dbReference>
<dbReference type="GO" id="GO:0005737">
    <property type="term" value="C:cytoplasm"/>
    <property type="evidence" value="ECO:0007669"/>
    <property type="project" value="UniProtKB-SubCell"/>
</dbReference>
<gene>
    <name evidence="8" type="primary">mobA</name>
    <name evidence="10" type="ORF">SAMN05660236_0431</name>
</gene>
<feature type="binding site" evidence="8">
    <location>
        <position position="94"/>
    </location>
    <ligand>
        <name>GTP</name>
        <dbReference type="ChEBI" id="CHEBI:37565"/>
    </ligand>
</feature>
<dbReference type="Proteomes" id="UP000190961">
    <property type="component" value="Unassembled WGS sequence"/>
</dbReference>
<dbReference type="InterPro" id="IPR013482">
    <property type="entry name" value="Molybde_CF_guanTrfase"/>
</dbReference>
<dbReference type="EMBL" id="FUZU01000001">
    <property type="protein sequence ID" value="SKC42853.1"/>
    <property type="molecule type" value="Genomic_DNA"/>
</dbReference>
<feature type="binding site" evidence="8">
    <location>
        <position position="21"/>
    </location>
    <ligand>
        <name>GTP</name>
        <dbReference type="ChEBI" id="CHEBI:37565"/>
    </ligand>
</feature>
<keyword evidence="2 8" id="KW-0808">Transferase</keyword>
<comment type="cofactor">
    <cofactor evidence="8">
        <name>Mg(2+)</name>
        <dbReference type="ChEBI" id="CHEBI:18420"/>
    </cofactor>
</comment>
<proteinExistence type="inferred from homology"/>
<dbReference type="GO" id="GO:0046872">
    <property type="term" value="F:metal ion binding"/>
    <property type="evidence" value="ECO:0007669"/>
    <property type="project" value="UniProtKB-KW"/>
</dbReference>
<name>A0A1T5IV98_9BACT</name>
<keyword evidence="6 8" id="KW-0342">GTP-binding</keyword>
<feature type="binding site" evidence="8">
    <location>
        <begin position="9"/>
        <end position="11"/>
    </location>
    <ligand>
        <name>GTP</name>
        <dbReference type="ChEBI" id="CHEBI:37565"/>
    </ligand>
</feature>